<reference evidence="1" key="1">
    <citation type="submission" date="2024-10" db="EMBL/GenBank/DDBJ databases">
        <title>Aeromonas and Pseudomonas from the Cagarras Archipelago, Rio de Janeiro, Brazil.</title>
        <authorList>
            <person name="Canellas A.L.B."/>
            <person name="Laport M.S."/>
        </authorList>
    </citation>
    <scope>NUCLEOTIDE SEQUENCE</scope>
    <source>
        <strain evidence="1">ACP-7</strain>
    </source>
</reference>
<protein>
    <submittedName>
        <fullName evidence="1">Uncharacterized protein</fullName>
    </submittedName>
</protein>
<evidence type="ECO:0000313" key="2">
    <source>
        <dbReference type="Proteomes" id="UP001615411"/>
    </source>
</evidence>
<sequence length="96" mass="11235">MDTNKMREQFEAWVLREWPEQSLARFTTGEYQGFTVEHCWQSWQASREAVMVELPPKISAHNTSESGWVRPEAEHYDEAIDDCREAIEHLGLKVTP</sequence>
<gene>
    <name evidence="1" type="ORF">ACIKP7_01420</name>
</gene>
<accession>A0ACC7LV70</accession>
<dbReference type="Proteomes" id="UP001615411">
    <property type="component" value="Unassembled WGS sequence"/>
</dbReference>
<proteinExistence type="predicted"/>
<organism evidence="1 2">
    <name type="scientific">Pseudomonas caricapapayae</name>
    <dbReference type="NCBI Taxonomy" id="46678"/>
    <lineage>
        <taxon>Bacteria</taxon>
        <taxon>Pseudomonadati</taxon>
        <taxon>Pseudomonadota</taxon>
        <taxon>Gammaproteobacteria</taxon>
        <taxon>Pseudomonadales</taxon>
        <taxon>Pseudomonadaceae</taxon>
        <taxon>Pseudomonas</taxon>
    </lineage>
</organism>
<evidence type="ECO:0000313" key="1">
    <source>
        <dbReference type="EMBL" id="MFJ1336782.1"/>
    </source>
</evidence>
<keyword evidence="2" id="KW-1185">Reference proteome</keyword>
<name>A0ACC7LV70_9PSED</name>
<dbReference type="EMBL" id="JBIUGF010000002">
    <property type="protein sequence ID" value="MFJ1336782.1"/>
    <property type="molecule type" value="Genomic_DNA"/>
</dbReference>
<comment type="caution">
    <text evidence="1">The sequence shown here is derived from an EMBL/GenBank/DDBJ whole genome shotgun (WGS) entry which is preliminary data.</text>
</comment>